<dbReference type="GO" id="GO:0030677">
    <property type="term" value="C:ribonuclease P complex"/>
    <property type="evidence" value="ECO:0007669"/>
    <property type="project" value="TreeGrafter"/>
</dbReference>
<dbReference type="Pfam" id="PF00825">
    <property type="entry name" value="Ribonuclease_P"/>
    <property type="match status" value="1"/>
</dbReference>
<proteinExistence type="predicted"/>
<keyword evidence="4" id="KW-0255">Endonuclease</keyword>
<keyword evidence="5 8" id="KW-0378">Hydrolase</keyword>
<dbReference type="PANTHER" id="PTHR33992:SF1">
    <property type="entry name" value="RIBONUCLEASE P PROTEIN COMPONENT"/>
    <property type="match status" value="1"/>
</dbReference>
<reference evidence="8" key="1">
    <citation type="journal article" date="2020" name="mSystems">
        <title>Genome- and Community-Level Interaction Insights into Carbon Utilization and Element Cycling Functions of Hydrothermarchaeota in Hydrothermal Sediment.</title>
        <authorList>
            <person name="Zhou Z."/>
            <person name="Liu Y."/>
            <person name="Xu W."/>
            <person name="Pan J."/>
            <person name="Luo Z.H."/>
            <person name="Li M."/>
        </authorList>
    </citation>
    <scope>NUCLEOTIDE SEQUENCE [LARGE SCALE GENOMIC DNA]</scope>
    <source>
        <strain evidence="8">SpSt-769</strain>
    </source>
</reference>
<evidence type="ECO:0000256" key="7">
    <source>
        <dbReference type="NCBIfam" id="TIGR00188"/>
    </source>
</evidence>
<comment type="caution">
    <text evidence="8">The sequence shown here is derived from an EMBL/GenBank/DDBJ whole genome shotgun (WGS) entry which is preliminary data.</text>
</comment>
<dbReference type="GO" id="GO:0042781">
    <property type="term" value="F:3'-tRNA processing endoribonuclease activity"/>
    <property type="evidence" value="ECO:0007669"/>
    <property type="project" value="TreeGrafter"/>
</dbReference>
<accession>A0A7C4ASU4</accession>
<comment type="function">
    <text evidence="1">RNaseP catalyzes the removal of the 5'-leader sequence from pre-tRNA to produce the mature 5'-terminus. It can also cleave other RNA substrates such as 4.5S RNA. The protein component plays an auxiliary but essential role in vivo by binding to the 5'-leader sequence and broadening the substrate specificity of the ribozyme.</text>
</comment>
<dbReference type="Gene3D" id="3.30.230.10">
    <property type="match status" value="1"/>
</dbReference>
<dbReference type="AlphaFoldDB" id="A0A7C4ASU4"/>
<dbReference type="InterPro" id="IPR020539">
    <property type="entry name" value="RNase_P_CS"/>
</dbReference>
<dbReference type="InterPro" id="IPR014721">
    <property type="entry name" value="Ribsml_uS5_D2-typ_fold_subgr"/>
</dbReference>
<dbReference type="InterPro" id="IPR000100">
    <property type="entry name" value="RNase_P"/>
</dbReference>
<organism evidence="8">
    <name type="scientific">Desulfomonile tiedjei</name>
    <dbReference type="NCBI Taxonomy" id="2358"/>
    <lineage>
        <taxon>Bacteria</taxon>
        <taxon>Pseudomonadati</taxon>
        <taxon>Thermodesulfobacteriota</taxon>
        <taxon>Desulfomonilia</taxon>
        <taxon>Desulfomonilales</taxon>
        <taxon>Desulfomonilaceae</taxon>
        <taxon>Desulfomonile</taxon>
    </lineage>
</organism>
<keyword evidence="3" id="KW-0540">Nuclease</keyword>
<dbReference type="SUPFAM" id="SSF54211">
    <property type="entry name" value="Ribosomal protein S5 domain 2-like"/>
    <property type="match status" value="1"/>
</dbReference>
<evidence type="ECO:0000256" key="2">
    <source>
        <dbReference type="ARBA" id="ARBA00022694"/>
    </source>
</evidence>
<dbReference type="GO" id="GO:0000049">
    <property type="term" value="F:tRNA binding"/>
    <property type="evidence" value="ECO:0007669"/>
    <property type="project" value="InterPro"/>
</dbReference>
<sequence>MQEGARYRTANFHIRVLKNDAGRVRVGIIASKRAGNACVRNRIKRRLREYFRLNRDKMPPETDVVFIVTPGATQLDTRQLRTELDRFFLRGR</sequence>
<evidence type="ECO:0000256" key="1">
    <source>
        <dbReference type="ARBA" id="ARBA00002663"/>
    </source>
</evidence>
<dbReference type="InterPro" id="IPR020568">
    <property type="entry name" value="Ribosomal_Su5_D2-typ_SF"/>
</dbReference>
<evidence type="ECO:0000256" key="4">
    <source>
        <dbReference type="ARBA" id="ARBA00022759"/>
    </source>
</evidence>
<dbReference type="PROSITE" id="PS00648">
    <property type="entry name" value="RIBONUCLEASE_P"/>
    <property type="match status" value="1"/>
</dbReference>
<name>A0A7C4ASU4_9BACT</name>
<dbReference type="NCBIfam" id="TIGR00188">
    <property type="entry name" value="rnpA"/>
    <property type="match status" value="1"/>
</dbReference>
<gene>
    <name evidence="8" type="primary">rnpA</name>
    <name evidence="8" type="ORF">ENV54_10945</name>
</gene>
<protein>
    <recommendedName>
        <fullName evidence="7">Ribonuclease P protein component</fullName>
        <ecNumber evidence="7">3.1.26.5</ecNumber>
    </recommendedName>
</protein>
<evidence type="ECO:0000313" key="8">
    <source>
        <dbReference type="EMBL" id="HGH61801.1"/>
    </source>
</evidence>
<dbReference type="PANTHER" id="PTHR33992">
    <property type="entry name" value="RIBONUCLEASE P PROTEIN COMPONENT"/>
    <property type="match status" value="1"/>
</dbReference>
<keyword evidence="6" id="KW-0694">RNA-binding</keyword>
<dbReference type="EC" id="3.1.26.5" evidence="7"/>
<evidence type="ECO:0000256" key="6">
    <source>
        <dbReference type="ARBA" id="ARBA00022884"/>
    </source>
</evidence>
<dbReference type="EMBL" id="DTGT01000353">
    <property type="protein sequence ID" value="HGH61801.1"/>
    <property type="molecule type" value="Genomic_DNA"/>
</dbReference>
<evidence type="ECO:0000256" key="5">
    <source>
        <dbReference type="ARBA" id="ARBA00022801"/>
    </source>
</evidence>
<evidence type="ECO:0000256" key="3">
    <source>
        <dbReference type="ARBA" id="ARBA00022722"/>
    </source>
</evidence>
<keyword evidence="2" id="KW-0819">tRNA processing</keyword>
<dbReference type="GO" id="GO:0004526">
    <property type="term" value="F:ribonuclease P activity"/>
    <property type="evidence" value="ECO:0007669"/>
    <property type="project" value="UniProtKB-UniRule"/>
</dbReference>